<sequence>MKIATNVHRDAFGGITVSNLALFDWLQDKEDTIVGIEIVTEMHILGAAIFRHYPPSFFSHHIINGIDILPCHSWEKMGNIRKKWNILIETTKNILRLEAPDILLANGTYNTPWILAQAAKEFGIPIVLRYAGVLQKEIDHKNFFIKKRLLVYEKWLASTAAAVIFPSEICKKTVEKEILGYSAKQSIIIPNPAVAVKNKTRRNTGRFVLVAIGRWTPIKNFQAFIALHKELLHSGWQHRAIMITSHWDEKFGIPETIERKEPMSQDCLFKFYRFVNLLVVTSHFETFCNVAAEAVVNGTPILVSKNVGFSEILIKAGLKRMVIDSFDNPVQVAKTVKRLAKIKLTAKEIKKVASLVDPQIIHERILGVLNNVIKK</sequence>
<dbReference type="AlphaFoldDB" id="A0A1F6NK95"/>
<dbReference type="PANTHER" id="PTHR45947">
    <property type="entry name" value="SULFOQUINOVOSYL TRANSFERASE SQD2"/>
    <property type="match status" value="1"/>
</dbReference>
<protein>
    <recommendedName>
        <fullName evidence="1">Glycosyl transferase family 1 domain-containing protein</fullName>
    </recommendedName>
</protein>
<organism evidence="2 3">
    <name type="scientific">Candidatus Magasanikbacteria bacterium RIFOXYA2_FULL_44_8</name>
    <dbReference type="NCBI Taxonomy" id="1798696"/>
    <lineage>
        <taxon>Bacteria</taxon>
        <taxon>Candidatus Magasanikiibacteriota</taxon>
    </lineage>
</organism>
<evidence type="ECO:0000313" key="3">
    <source>
        <dbReference type="Proteomes" id="UP000177803"/>
    </source>
</evidence>
<dbReference type="PANTHER" id="PTHR45947:SF3">
    <property type="entry name" value="SULFOQUINOVOSYL TRANSFERASE SQD2"/>
    <property type="match status" value="1"/>
</dbReference>
<dbReference type="InterPro" id="IPR050194">
    <property type="entry name" value="Glycosyltransferase_grp1"/>
</dbReference>
<dbReference type="InterPro" id="IPR001296">
    <property type="entry name" value="Glyco_trans_1"/>
</dbReference>
<gene>
    <name evidence="2" type="ORF">A2261_01550</name>
</gene>
<dbReference type="Gene3D" id="3.40.50.2000">
    <property type="entry name" value="Glycogen Phosphorylase B"/>
    <property type="match status" value="2"/>
</dbReference>
<name>A0A1F6NK95_9BACT</name>
<dbReference type="SUPFAM" id="SSF53756">
    <property type="entry name" value="UDP-Glycosyltransferase/glycogen phosphorylase"/>
    <property type="match status" value="1"/>
</dbReference>
<dbReference type="GO" id="GO:0016757">
    <property type="term" value="F:glycosyltransferase activity"/>
    <property type="evidence" value="ECO:0007669"/>
    <property type="project" value="InterPro"/>
</dbReference>
<feature type="domain" description="Glycosyl transferase family 1" evidence="1">
    <location>
        <begin position="197"/>
        <end position="351"/>
    </location>
</feature>
<dbReference type="CDD" id="cd03801">
    <property type="entry name" value="GT4_PimA-like"/>
    <property type="match status" value="1"/>
</dbReference>
<dbReference type="Proteomes" id="UP000177803">
    <property type="component" value="Unassembled WGS sequence"/>
</dbReference>
<evidence type="ECO:0000313" key="2">
    <source>
        <dbReference type="EMBL" id="OGH84446.1"/>
    </source>
</evidence>
<accession>A0A1F6NK95</accession>
<dbReference type="EMBL" id="MFQR01000020">
    <property type="protein sequence ID" value="OGH84446.1"/>
    <property type="molecule type" value="Genomic_DNA"/>
</dbReference>
<proteinExistence type="predicted"/>
<reference evidence="2 3" key="1">
    <citation type="journal article" date="2016" name="Nat. Commun.">
        <title>Thousands of microbial genomes shed light on interconnected biogeochemical processes in an aquifer system.</title>
        <authorList>
            <person name="Anantharaman K."/>
            <person name="Brown C.T."/>
            <person name="Hug L.A."/>
            <person name="Sharon I."/>
            <person name="Castelle C.J."/>
            <person name="Probst A.J."/>
            <person name="Thomas B.C."/>
            <person name="Singh A."/>
            <person name="Wilkins M.J."/>
            <person name="Karaoz U."/>
            <person name="Brodie E.L."/>
            <person name="Williams K.H."/>
            <person name="Hubbard S.S."/>
            <person name="Banfield J.F."/>
        </authorList>
    </citation>
    <scope>NUCLEOTIDE SEQUENCE [LARGE SCALE GENOMIC DNA]</scope>
</reference>
<dbReference type="Pfam" id="PF00534">
    <property type="entry name" value="Glycos_transf_1"/>
    <property type="match status" value="1"/>
</dbReference>
<evidence type="ECO:0000259" key="1">
    <source>
        <dbReference type="Pfam" id="PF00534"/>
    </source>
</evidence>
<comment type="caution">
    <text evidence="2">The sequence shown here is derived from an EMBL/GenBank/DDBJ whole genome shotgun (WGS) entry which is preliminary data.</text>
</comment>